<protein>
    <submittedName>
        <fullName evidence="1">Uncharacterized protein</fullName>
    </submittedName>
</protein>
<feature type="non-terminal residue" evidence="1">
    <location>
        <position position="59"/>
    </location>
</feature>
<dbReference type="GeneID" id="25917997"/>
<sequence length="59" mass="6478">MYCILTYSEDLRINTALPYTSLQEAWREKLAAFATAINEKASVAMEPLIPAGSTITVAK</sequence>
<accession>A0A0L0F008</accession>
<dbReference type="RefSeq" id="XP_014143888.1">
    <property type="nucleotide sequence ID" value="XM_014288413.1"/>
</dbReference>
<proteinExistence type="predicted"/>
<evidence type="ECO:0000313" key="1">
    <source>
        <dbReference type="EMBL" id="KNC69986.1"/>
    </source>
</evidence>
<organism evidence="1 2">
    <name type="scientific">Sphaeroforma arctica JP610</name>
    <dbReference type="NCBI Taxonomy" id="667725"/>
    <lineage>
        <taxon>Eukaryota</taxon>
        <taxon>Ichthyosporea</taxon>
        <taxon>Ichthyophonida</taxon>
        <taxon>Sphaeroforma</taxon>
    </lineage>
</organism>
<dbReference type="AlphaFoldDB" id="A0A0L0F008"/>
<dbReference type="EMBL" id="KQ252570">
    <property type="protein sequence ID" value="KNC69986.1"/>
    <property type="molecule type" value="Genomic_DNA"/>
</dbReference>
<reference evidence="1 2" key="1">
    <citation type="submission" date="2011-02" db="EMBL/GenBank/DDBJ databases">
        <title>The Genome Sequence of Sphaeroforma arctica JP610.</title>
        <authorList>
            <consortium name="The Broad Institute Genome Sequencing Platform"/>
            <person name="Russ C."/>
            <person name="Cuomo C."/>
            <person name="Young S.K."/>
            <person name="Zeng Q."/>
            <person name="Gargeya S."/>
            <person name="Alvarado L."/>
            <person name="Berlin A."/>
            <person name="Chapman S.B."/>
            <person name="Chen Z."/>
            <person name="Freedman E."/>
            <person name="Gellesch M."/>
            <person name="Goldberg J."/>
            <person name="Griggs A."/>
            <person name="Gujja S."/>
            <person name="Heilman E."/>
            <person name="Heiman D."/>
            <person name="Howarth C."/>
            <person name="Mehta T."/>
            <person name="Neiman D."/>
            <person name="Pearson M."/>
            <person name="Roberts A."/>
            <person name="Saif S."/>
            <person name="Shea T."/>
            <person name="Shenoy N."/>
            <person name="Sisk P."/>
            <person name="Stolte C."/>
            <person name="Sykes S."/>
            <person name="White J."/>
            <person name="Yandava C."/>
            <person name="Burger G."/>
            <person name="Gray M.W."/>
            <person name="Holland P.W.H."/>
            <person name="King N."/>
            <person name="Lang F.B.F."/>
            <person name="Roger A.J."/>
            <person name="Ruiz-Trillo I."/>
            <person name="Haas B."/>
            <person name="Nusbaum C."/>
            <person name="Birren B."/>
        </authorList>
    </citation>
    <scope>NUCLEOTIDE SEQUENCE [LARGE SCALE GENOMIC DNA]</scope>
    <source>
        <strain evidence="1 2">JP610</strain>
    </source>
</reference>
<evidence type="ECO:0000313" key="2">
    <source>
        <dbReference type="Proteomes" id="UP000054560"/>
    </source>
</evidence>
<keyword evidence="2" id="KW-1185">Reference proteome</keyword>
<gene>
    <name evidence="1" type="ORF">SARC_17493</name>
</gene>
<name>A0A0L0F008_9EUKA</name>
<dbReference type="Proteomes" id="UP000054560">
    <property type="component" value="Unassembled WGS sequence"/>
</dbReference>